<keyword evidence="3" id="KW-1185">Reference proteome</keyword>
<sequence>MMKKLCKKMKKQNKNNSNMKNQIAFINYQLNEILNDINKRRQFLEQNKYQIIDEEYRKDGLIFNFNTKNGSALKIMILHRKQQLQENMMKILSYQKNLKYQSQKVIKNSLRNN</sequence>
<dbReference type="AlphaFoldDB" id="W7X6I9"/>
<dbReference type="InParanoid" id="W7X6I9"/>
<evidence type="ECO:0000313" key="2">
    <source>
        <dbReference type="EMBL" id="EWS71978.1"/>
    </source>
</evidence>
<feature type="coiled-coil region" evidence="1">
    <location>
        <begin position="2"/>
        <end position="47"/>
    </location>
</feature>
<dbReference type="GeneID" id="24439069"/>
<protein>
    <submittedName>
        <fullName evidence="2">Uncharacterized protein</fullName>
    </submittedName>
</protein>
<organism evidence="2 3">
    <name type="scientific">Tetrahymena thermophila (strain SB210)</name>
    <dbReference type="NCBI Taxonomy" id="312017"/>
    <lineage>
        <taxon>Eukaryota</taxon>
        <taxon>Sar</taxon>
        <taxon>Alveolata</taxon>
        <taxon>Ciliophora</taxon>
        <taxon>Intramacronucleata</taxon>
        <taxon>Oligohymenophorea</taxon>
        <taxon>Hymenostomatida</taxon>
        <taxon>Tetrahymenina</taxon>
        <taxon>Tetrahymenidae</taxon>
        <taxon>Tetrahymena</taxon>
    </lineage>
</organism>
<reference evidence="3" key="1">
    <citation type="journal article" date="2006" name="PLoS Biol.">
        <title>Macronuclear genome sequence of the ciliate Tetrahymena thermophila, a model eukaryote.</title>
        <authorList>
            <person name="Eisen J.A."/>
            <person name="Coyne R.S."/>
            <person name="Wu M."/>
            <person name="Wu D."/>
            <person name="Thiagarajan M."/>
            <person name="Wortman J.R."/>
            <person name="Badger J.H."/>
            <person name="Ren Q."/>
            <person name="Amedeo P."/>
            <person name="Jones K.M."/>
            <person name="Tallon L.J."/>
            <person name="Delcher A.L."/>
            <person name="Salzberg S.L."/>
            <person name="Silva J.C."/>
            <person name="Haas B.J."/>
            <person name="Majoros W.H."/>
            <person name="Farzad M."/>
            <person name="Carlton J.M."/>
            <person name="Smith R.K. Jr."/>
            <person name="Garg J."/>
            <person name="Pearlman R.E."/>
            <person name="Karrer K.M."/>
            <person name="Sun L."/>
            <person name="Manning G."/>
            <person name="Elde N.C."/>
            <person name="Turkewitz A.P."/>
            <person name="Asai D.J."/>
            <person name="Wilkes D.E."/>
            <person name="Wang Y."/>
            <person name="Cai H."/>
            <person name="Collins K."/>
            <person name="Stewart B.A."/>
            <person name="Lee S.R."/>
            <person name="Wilamowska K."/>
            <person name="Weinberg Z."/>
            <person name="Ruzzo W.L."/>
            <person name="Wloga D."/>
            <person name="Gaertig J."/>
            <person name="Frankel J."/>
            <person name="Tsao C.-C."/>
            <person name="Gorovsky M.A."/>
            <person name="Keeling P.J."/>
            <person name="Waller R.F."/>
            <person name="Patron N.J."/>
            <person name="Cherry J.M."/>
            <person name="Stover N.A."/>
            <person name="Krieger C.J."/>
            <person name="del Toro C."/>
            <person name="Ryder H.F."/>
            <person name="Williamson S.C."/>
            <person name="Barbeau R.A."/>
            <person name="Hamilton E.P."/>
            <person name="Orias E."/>
        </authorList>
    </citation>
    <scope>NUCLEOTIDE SEQUENCE [LARGE SCALE GENOMIC DNA]</scope>
    <source>
        <strain evidence="3">SB210</strain>
    </source>
</reference>
<keyword evidence="1" id="KW-0175">Coiled coil</keyword>
<evidence type="ECO:0000256" key="1">
    <source>
        <dbReference type="SAM" id="Coils"/>
    </source>
</evidence>
<dbReference type="RefSeq" id="XP_012655478.1">
    <property type="nucleotide sequence ID" value="XM_012800024.1"/>
</dbReference>
<name>W7X6I9_TETTS</name>
<dbReference type="KEGG" id="tet:TTHERM_000455691"/>
<accession>W7X6I9</accession>
<dbReference type="EMBL" id="GG662464">
    <property type="protein sequence ID" value="EWS71978.1"/>
    <property type="molecule type" value="Genomic_DNA"/>
</dbReference>
<proteinExistence type="predicted"/>
<gene>
    <name evidence="2" type="ORF">TTHERM_000455691</name>
</gene>
<evidence type="ECO:0000313" key="3">
    <source>
        <dbReference type="Proteomes" id="UP000009168"/>
    </source>
</evidence>
<dbReference type="Proteomes" id="UP000009168">
    <property type="component" value="Unassembled WGS sequence"/>
</dbReference>